<evidence type="ECO:0000313" key="8">
    <source>
        <dbReference type="Proteomes" id="UP000285301"/>
    </source>
</evidence>
<dbReference type="PROSITE" id="PS50835">
    <property type="entry name" value="IG_LIKE"/>
    <property type="match status" value="1"/>
</dbReference>
<evidence type="ECO:0000313" key="7">
    <source>
        <dbReference type="EMBL" id="RWS13075.1"/>
    </source>
</evidence>
<dbReference type="OrthoDB" id="6513259at2759"/>
<dbReference type="InterPro" id="IPR003598">
    <property type="entry name" value="Ig_sub2"/>
</dbReference>
<feature type="domain" description="Ig-like" evidence="6">
    <location>
        <begin position="62"/>
        <end position="144"/>
    </location>
</feature>
<keyword evidence="4" id="KW-0393">Immunoglobulin domain</keyword>
<protein>
    <submittedName>
        <fullName evidence="7">Down syndrome cell adhesion molecule-like protein Dscam2</fullName>
    </submittedName>
</protein>
<feature type="coiled-coil region" evidence="5">
    <location>
        <begin position="27"/>
        <end position="61"/>
    </location>
</feature>
<dbReference type="SUPFAM" id="SSF48726">
    <property type="entry name" value="Immunoglobulin"/>
    <property type="match status" value="2"/>
</dbReference>
<dbReference type="SMART" id="SM00408">
    <property type="entry name" value="IGc2"/>
    <property type="match status" value="2"/>
</dbReference>
<dbReference type="InterPro" id="IPR013783">
    <property type="entry name" value="Ig-like_fold"/>
</dbReference>
<dbReference type="CDD" id="cd00096">
    <property type="entry name" value="Ig"/>
    <property type="match status" value="1"/>
</dbReference>
<comment type="caution">
    <text evidence="7">The sequence shown here is derived from an EMBL/GenBank/DDBJ whole genome shotgun (WGS) entry which is preliminary data.</text>
</comment>
<keyword evidence="2" id="KW-0677">Repeat</keyword>
<proteinExistence type="predicted"/>
<evidence type="ECO:0000256" key="4">
    <source>
        <dbReference type="ARBA" id="ARBA00023319"/>
    </source>
</evidence>
<keyword evidence="5" id="KW-0175">Coiled coil</keyword>
<dbReference type="InterPro" id="IPR036179">
    <property type="entry name" value="Ig-like_dom_sf"/>
</dbReference>
<evidence type="ECO:0000256" key="5">
    <source>
        <dbReference type="SAM" id="Coils"/>
    </source>
</evidence>
<dbReference type="SMART" id="SM00409">
    <property type="entry name" value="IG"/>
    <property type="match status" value="1"/>
</dbReference>
<keyword evidence="8" id="KW-1185">Reference proteome</keyword>
<organism evidence="7 8">
    <name type="scientific">Dinothrombium tinctorium</name>
    <dbReference type="NCBI Taxonomy" id="1965070"/>
    <lineage>
        <taxon>Eukaryota</taxon>
        <taxon>Metazoa</taxon>
        <taxon>Ecdysozoa</taxon>
        <taxon>Arthropoda</taxon>
        <taxon>Chelicerata</taxon>
        <taxon>Arachnida</taxon>
        <taxon>Acari</taxon>
        <taxon>Acariformes</taxon>
        <taxon>Trombidiformes</taxon>
        <taxon>Prostigmata</taxon>
        <taxon>Anystina</taxon>
        <taxon>Parasitengona</taxon>
        <taxon>Trombidioidea</taxon>
        <taxon>Trombidiidae</taxon>
        <taxon>Dinothrombium</taxon>
    </lineage>
</organism>
<dbReference type="PANTHER" id="PTHR12231">
    <property type="entry name" value="CTX-RELATED TYPE I TRANSMEMBRANE PROTEIN"/>
    <property type="match status" value="1"/>
</dbReference>
<dbReference type="InterPro" id="IPR007110">
    <property type="entry name" value="Ig-like_dom"/>
</dbReference>
<dbReference type="AlphaFoldDB" id="A0A3S3PID7"/>
<evidence type="ECO:0000256" key="2">
    <source>
        <dbReference type="ARBA" id="ARBA00022737"/>
    </source>
</evidence>
<dbReference type="Gene3D" id="2.60.40.10">
    <property type="entry name" value="Immunoglobulins"/>
    <property type="match status" value="2"/>
</dbReference>
<dbReference type="STRING" id="1965070.A0A3S3PID7"/>
<gene>
    <name evidence="7" type="ORF">B4U79_17977</name>
</gene>
<keyword evidence="3" id="KW-1015">Disulfide bond</keyword>
<evidence type="ECO:0000256" key="3">
    <source>
        <dbReference type="ARBA" id="ARBA00023157"/>
    </source>
</evidence>
<dbReference type="Proteomes" id="UP000285301">
    <property type="component" value="Unassembled WGS sequence"/>
</dbReference>
<sequence length="439" mass="50167">MLICEKRILTFASNENDRVINFLVELQTNVMNEMVKIMNKIENLERKLETFECKKELEDISPSFVDNENKTIDAFIGDTIVLNCTVRGYPRPVIKWKTQFGKLNFSDDKQILIIENFTLIYDGEYKCEASSKIGGTIAKTFRVNAKMLPNSKIDMDRYQSISDGLMAIACTYSGLPKPNVMLLKDEEIISFNNQTKFTQITGIKSKVSISVAKKAGLYTCYASSEVGNHTSYLEEIENYQSAMIAENIECKLLVQKIEISEDKNVKNVSDLSEFNFDIKSRNIFLENFKNLTIFADKFNFDLNSIYNVKAALVTDKGLGEYSEWYTYVAPHICGNNVPMIVDHVILISHQDESVLLKRNFTCSTLLSNFLNESICINKYNAEKLTLYDGIDQTYPKIDTESSKSFWICSSSDNLFITYVSEYESDGFSIRFSLESKIEN</sequence>
<evidence type="ECO:0000259" key="6">
    <source>
        <dbReference type="PROSITE" id="PS50835"/>
    </source>
</evidence>
<reference evidence="7 8" key="1">
    <citation type="journal article" date="2018" name="Gigascience">
        <title>Genomes of trombidid mites reveal novel predicted allergens and laterally-transferred genes associated with secondary metabolism.</title>
        <authorList>
            <person name="Dong X."/>
            <person name="Chaisiri K."/>
            <person name="Xia D."/>
            <person name="Armstrong S.D."/>
            <person name="Fang Y."/>
            <person name="Donnelly M.J."/>
            <person name="Kadowaki T."/>
            <person name="McGarry J.W."/>
            <person name="Darby A.C."/>
            <person name="Makepeace B.L."/>
        </authorList>
    </citation>
    <scope>NUCLEOTIDE SEQUENCE [LARGE SCALE GENOMIC DNA]</scope>
    <source>
        <strain evidence="7">UoL-WK</strain>
    </source>
</reference>
<dbReference type="EMBL" id="NCKU01001105">
    <property type="protein sequence ID" value="RWS13075.1"/>
    <property type="molecule type" value="Genomic_DNA"/>
</dbReference>
<dbReference type="Pfam" id="PF13927">
    <property type="entry name" value="Ig_3"/>
    <property type="match status" value="1"/>
</dbReference>
<dbReference type="InterPro" id="IPR003599">
    <property type="entry name" value="Ig_sub"/>
</dbReference>
<accession>A0A3S3PID7</accession>
<dbReference type="PANTHER" id="PTHR12231:SF253">
    <property type="entry name" value="DPR-INTERACTING PROTEIN ETA, ISOFORM B-RELATED"/>
    <property type="match status" value="1"/>
</dbReference>
<name>A0A3S3PID7_9ACAR</name>
<dbReference type="InterPro" id="IPR051170">
    <property type="entry name" value="Neural/epithelial_adhesion"/>
</dbReference>
<keyword evidence="1" id="KW-0732">Signal</keyword>
<evidence type="ECO:0000256" key="1">
    <source>
        <dbReference type="ARBA" id="ARBA00022729"/>
    </source>
</evidence>